<feature type="domain" description="Tryptophan-rich" evidence="2">
    <location>
        <begin position="1574"/>
        <end position="1678"/>
    </location>
</feature>
<dbReference type="KEGG" id="brs:S23_62610"/>
<name>A0AAI8QFF9_9BRAD</name>
<dbReference type="Gene3D" id="2.60.120.200">
    <property type="match status" value="1"/>
</dbReference>
<dbReference type="Pfam" id="PF19077">
    <property type="entry name" value="Big_13"/>
    <property type="match status" value="1"/>
</dbReference>
<protein>
    <submittedName>
        <fullName evidence="4">Uncharacterized protein</fullName>
    </submittedName>
</protein>
<feature type="domain" description="Tryptophan-rich" evidence="2">
    <location>
        <begin position="1456"/>
        <end position="1560"/>
    </location>
</feature>
<dbReference type="Gene3D" id="2.60.40.10">
    <property type="entry name" value="Immunoglobulins"/>
    <property type="match status" value="4"/>
</dbReference>
<evidence type="ECO:0000256" key="1">
    <source>
        <dbReference type="SAM" id="MobiDB-lite"/>
    </source>
</evidence>
<sequence>MVSQINPPVILAASPDNVAFDKDPGVSYSDELTLVGTATAYSTITVYDGTTALGTTTANSAGVWSYATPSLTDGAHSFTATATVAGVTSVASSAMTQTIAGAISNFSPLTDQWSSPISVGGMPYYAENANINGNAPWAITQLDSHTIRFEVRPNDIWAGNDSHRSEISGGTVYSATSTIDLSYQFTVQPGFNDTSNNLDWQILGQFHADDNDPTYLSINGGNPPFAFHLTGANGSGEGDYLAVQAFYALPGQKEWTAATLPSDPLNGYLWVSPTPIVRGQAIDVHVEANFQNNASGFLEVWINGQQVVDYHGALGYGGGVYWKEGIYEGWSSDQSITVDYANTSITTKPGAPLILGNVVNGNQVMLNGTAQANSIITIHDGSTKLGTATTSSNGLWFYETNTLAVGGHSLSATATDNAGNVGAASAASATIAAFTGPIVTQVTTSAQTGETVTGNSITFTLKTSSVVSVTGTPTLTLNNGGTAVYSGGSGTNTLTFTYTVGANDSIVKGVAITGANLPNGASITDSSGNAAILTGASVLFPGVIIDTQPVKTPVFGDPVDNGNGTFTFTGTAGANTTVYFATSYGTALGSAPVDSNGRWTFTTPTLAGNTWTSIQAYNVNSLGDVSAIGSENGVGFGNDSNLPPSPTITGNALVGNVVTLYGSVEAGYSISKVTIFDGTTQIGTASINSNNTWSFSTNTLTNGVHNFSAKVTNAAGTSSGSVSDPITVGTVASPVDTTAPTVSSLVASGSGITSGNGTLGVGGVVTLTMNLSEAVTVSGGTPTLTLNNGGTATYAGGSGTNALTFSYTVGAGQNTSDLAVTAVNLNSAVAKDSAGNIANLAGAVTNPSGTLQINTAATTVSSVAASGAGITSGNGILNAGDVVTLTVNLSSAVTVVGGTPTLALNGGGTATYAGGSGTNALTFSYTVGAGQNTSDLAVTAVNLNSATVKDGAGNTANLAGAVTNPSGTLQIDTTAPTVSSLVASGSGITSGNGTLGVGGVVTLTMNLSEAVTVSGGTPTLTLNNGGTATYAGGSGTNALTFSYTVGSGQNTSDLAVTAVNLNSAVAKDSAGNIANLAGAVTNPSGTLQINTAATTVSSVAASGAGITSGNGILNAGDVVTLTVNLSSAVTVVGGTPTLALNGGGTATYAGGSGTNALTFSYTVGAGQNTSDLAVTAVNLNSATVKDGAGNTANLAGAVTNPSGTLQIDTTAPTVSSLAASGTGITSGNGILNAGDVVTLTVNLNEAVTVAGGTPSLKLNNGGVAAYTGGSGTKVLTFSYTVGAGQNTSDLAVTAVNLNSATVKDSAGNTANLAGAVTNPSGTLQIDTTTPTVSSVAAAGTGITSGNGILNVGDVVTLTVNLDEAVTVAGGTPTLKLNNGGVAAYTGGSGTKVLTFSYTVGTGQNTSDLAVTAVNLNSATVKDSAGNTANLAGAVTNPSGTLQIDTTTLTIEALGATSLVKAGRNYYMNPVGGGSGPVLKYGDASVVAAQFGVWTPVAAEKTSGGYQIAWQAPGSNQFIIWNTDAKGNYLSNTAALSGDSITLEQAETSFRQDLNGDGTIGVPTTVSTIESSGSTSLVQVGANFYLNPVAGGSGPQLKYAGSAVVAEQFGVWTPVAVEKTSSGYQIAWQAPGTNQFIIWYTDSSGNYRSNTGVISGTSASFERAETSFHQDLNGNGVIGVAGAATTAIESLGSTSLAQVGTSFNLTPVDGGSGLELNYYGSPVVAAQFGVWTPIGAEQTSTGYLVAWQAPGTDQFILWTTDSNGNYLSDTGLVLGSSAALQRAENTLHQDLNGDGVIVLSGSGTVIGSNSLIVGSGASVELVGAYSGTVRFAGVTGSLIIDQSTQFGGTISGQLTKGDLIDLRDITAGAGATVTYSGNNSPGNLSVSDGTNTATIALSGNYSLGNFIVSSDGNGGTLLVDPPLSTAQGNEVLTNGSESKSAWLDSIDSKLALWSQHIASAFSSSPFDTSSSGTTANSETGRATPTFQLATSAISQQQYSS</sequence>
<feature type="domain" description="Tryptophan-rich" evidence="2">
    <location>
        <begin position="1703"/>
        <end position="1796"/>
    </location>
</feature>
<dbReference type="InterPro" id="IPR044016">
    <property type="entry name" value="Big_13"/>
</dbReference>
<dbReference type="Proteomes" id="UP000007886">
    <property type="component" value="Chromosome"/>
</dbReference>
<gene>
    <name evidence="4" type="ORF">S23_62610</name>
</gene>
<organism evidence="4 5">
    <name type="scientific">Bradyrhizobium cosmicum</name>
    <dbReference type="NCBI Taxonomy" id="1404864"/>
    <lineage>
        <taxon>Bacteria</taxon>
        <taxon>Pseudomonadati</taxon>
        <taxon>Pseudomonadota</taxon>
        <taxon>Alphaproteobacteria</taxon>
        <taxon>Hyphomicrobiales</taxon>
        <taxon>Nitrobacteraceae</taxon>
        <taxon>Bradyrhizobium</taxon>
    </lineage>
</organism>
<evidence type="ECO:0000313" key="4">
    <source>
        <dbReference type="EMBL" id="BAL79449.1"/>
    </source>
</evidence>
<proteinExistence type="predicted"/>
<evidence type="ECO:0000259" key="3">
    <source>
        <dbReference type="Pfam" id="PF19077"/>
    </source>
</evidence>
<keyword evidence="5" id="KW-1185">Reference proteome</keyword>
<dbReference type="RefSeq" id="WP_015688712.1">
    <property type="nucleotide sequence ID" value="NC_017082.1"/>
</dbReference>
<reference evidence="4 5" key="1">
    <citation type="journal article" date="2012" name="Microbes Environ.">
        <title>Complete genome sequence of Bradyrhizobium sp. S23321: insights into symbiosis evolution in soil oligotrophs.</title>
        <authorList>
            <person name="Okubo T."/>
            <person name="Tsukui T."/>
            <person name="Maita H."/>
            <person name="Okamoto S."/>
            <person name="Oshima K."/>
            <person name="Fujisawa T."/>
            <person name="Saito A."/>
            <person name="Futamata H."/>
            <person name="Hattori R."/>
            <person name="Shimomura Y."/>
            <person name="Haruta S."/>
            <person name="Morimoto S."/>
            <person name="Wang Y."/>
            <person name="Sakai Y."/>
            <person name="Hattori M."/>
            <person name="Aizawa S."/>
            <person name="Nagashima K.V.P."/>
            <person name="Masuda S."/>
            <person name="Hattori T."/>
            <person name="Yamashita A."/>
            <person name="Bao Z."/>
            <person name="Hayatsu M."/>
            <person name="Kajiya-Kanegae H."/>
            <person name="Yoshinaga I."/>
            <person name="Sakamoto K."/>
            <person name="Toyota K."/>
            <person name="Nakao M."/>
            <person name="Kohara M."/>
            <person name="Anda M."/>
            <person name="Niwa R."/>
            <person name="Jung-Hwan P."/>
            <person name="Sameshima-Saito R."/>
            <person name="Tokuda S."/>
            <person name="Yamamoto S."/>
            <person name="Yamamoto S."/>
            <person name="Yokoyama T."/>
            <person name="Akutsu T."/>
            <person name="Nakamura Y."/>
            <person name="Nakahira-Yanaka Y."/>
            <person name="Takada Hoshino Y."/>
            <person name="Hirakawa H."/>
            <person name="Mitsui H."/>
            <person name="Terasawa K."/>
            <person name="Itakura M."/>
            <person name="Sato S."/>
            <person name="Ikeda-Ohtsubo W."/>
            <person name="Sakakura N."/>
            <person name="Kaminuma E."/>
            <person name="Minamisawa K."/>
        </authorList>
    </citation>
    <scope>NUCLEOTIDE SEQUENCE [LARGE SCALE GENOMIC DNA]</scope>
    <source>
        <strain evidence="4 5">S23321</strain>
    </source>
</reference>
<dbReference type="Pfam" id="PF07483">
    <property type="entry name" value="W_rich_C"/>
    <property type="match status" value="3"/>
</dbReference>
<feature type="region of interest" description="Disordered" evidence="1">
    <location>
        <begin position="1962"/>
        <end position="1984"/>
    </location>
</feature>
<evidence type="ECO:0000313" key="5">
    <source>
        <dbReference type="Proteomes" id="UP000007886"/>
    </source>
</evidence>
<dbReference type="NCBIfam" id="NF033510">
    <property type="entry name" value="Ca_tandemer"/>
    <property type="match status" value="2"/>
</dbReference>
<dbReference type="Pfam" id="PF14099">
    <property type="entry name" value="Polysacc_lyase"/>
    <property type="match status" value="1"/>
</dbReference>
<dbReference type="EMBL" id="AP012279">
    <property type="protein sequence ID" value="BAL79449.1"/>
    <property type="molecule type" value="Genomic_DNA"/>
</dbReference>
<feature type="compositionally biased region" description="Polar residues" evidence="1">
    <location>
        <begin position="1971"/>
        <end position="1984"/>
    </location>
</feature>
<feature type="domain" description="Bacterial Ig-like" evidence="3">
    <location>
        <begin position="357"/>
        <end position="431"/>
    </location>
</feature>
<dbReference type="InterPro" id="IPR011121">
    <property type="entry name" value="Trp-rich_dom"/>
</dbReference>
<dbReference type="InterPro" id="IPR013783">
    <property type="entry name" value="Ig-like_fold"/>
</dbReference>
<dbReference type="InterPro" id="IPR025975">
    <property type="entry name" value="Polysacc_lyase"/>
</dbReference>
<evidence type="ECO:0000259" key="2">
    <source>
        <dbReference type="Pfam" id="PF07483"/>
    </source>
</evidence>
<accession>A0AAI8QFF9</accession>